<dbReference type="GO" id="GO:0016485">
    <property type="term" value="P:protein processing"/>
    <property type="evidence" value="ECO:0007669"/>
    <property type="project" value="TreeGrafter"/>
</dbReference>
<dbReference type="InterPro" id="IPR050753">
    <property type="entry name" value="Peptidase_M14_domain"/>
</dbReference>
<proteinExistence type="predicted"/>
<dbReference type="AlphaFoldDB" id="A0A7C6EEG0"/>
<dbReference type="EMBL" id="DTLI01000188">
    <property type="protein sequence ID" value="HHS52762.1"/>
    <property type="molecule type" value="Genomic_DNA"/>
</dbReference>
<evidence type="ECO:0000313" key="2">
    <source>
        <dbReference type="EMBL" id="HHS52762.1"/>
    </source>
</evidence>
<dbReference type="Gene3D" id="2.60.40.1120">
    <property type="entry name" value="Carboxypeptidase-like, regulatory domain"/>
    <property type="match status" value="3"/>
</dbReference>
<organism evidence="2">
    <name type="scientific">candidate division WOR-3 bacterium</name>
    <dbReference type="NCBI Taxonomy" id="2052148"/>
    <lineage>
        <taxon>Bacteria</taxon>
        <taxon>Bacteria division WOR-3</taxon>
    </lineage>
</organism>
<feature type="signal peptide" evidence="1">
    <location>
        <begin position="1"/>
        <end position="18"/>
    </location>
</feature>
<dbReference type="GO" id="GO:0006518">
    <property type="term" value="P:peptide metabolic process"/>
    <property type="evidence" value="ECO:0007669"/>
    <property type="project" value="TreeGrafter"/>
</dbReference>
<dbReference type="SUPFAM" id="SSF49452">
    <property type="entry name" value="Starch-binding domain-like"/>
    <property type="match status" value="2"/>
</dbReference>
<sequence length="313" mass="32776">MKSLFALLMAGVFAVVLAGGTGGISGVVTDSVTGNPIIGARVCAMHGGCATTNENGAYLIENLRPGDYRVTASASGYRCKTYPEMVTVVAGQVTENINFALAPFTPPQPGGISGVVTDSATGNPIVGARVHAMGGHRICGSATTNENGEYLIQNLPAGSYRVTAGAQGYTPKTYPEPVSVVEGQITPNINFALTPFIPPTPGSISGTVTDKNTGEPIAGAVVMAARMRRGHHPGRGFARALTGPDGTYTIENLLPGEYRVMAHALGFKRQVYPELVVVQEGQNTPNINFELLPISINQGQTLEKIKIRPATRK</sequence>
<feature type="chain" id="PRO_5028005377" evidence="1">
    <location>
        <begin position="19"/>
        <end position="313"/>
    </location>
</feature>
<comment type="caution">
    <text evidence="2">The sequence shown here is derived from an EMBL/GenBank/DDBJ whole genome shotgun (WGS) entry which is preliminary data.</text>
</comment>
<dbReference type="SUPFAM" id="SSF49464">
    <property type="entry name" value="Carboxypeptidase regulatory domain-like"/>
    <property type="match status" value="1"/>
</dbReference>
<dbReference type="Pfam" id="PF13620">
    <property type="entry name" value="CarboxypepD_reg"/>
    <property type="match status" value="3"/>
</dbReference>
<dbReference type="PANTHER" id="PTHR11532:SF94">
    <property type="entry name" value="CARBOXYPEPTIDASE D-LIKE"/>
    <property type="match status" value="1"/>
</dbReference>
<protein>
    <submittedName>
        <fullName evidence="2">Carboxypeptidase regulatory-like domain-containing protein</fullName>
    </submittedName>
</protein>
<dbReference type="InterPro" id="IPR013784">
    <property type="entry name" value="Carb-bd-like_fold"/>
</dbReference>
<dbReference type="InterPro" id="IPR008969">
    <property type="entry name" value="CarboxyPept-like_regulatory"/>
</dbReference>
<keyword evidence="2" id="KW-0378">Hydrolase</keyword>
<accession>A0A7C6EEG0</accession>
<dbReference type="GO" id="GO:0030246">
    <property type="term" value="F:carbohydrate binding"/>
    <property type="evidence" value="ECO:0007669"/>
    <property type="project" value="InterPro"/>
</dbReference>
<dbReference type="GO" id="GO:0005615">
    <property type="term" value="C:extracellular space"/>
    <property type="evidence" value="ECO:0007669"/>
    <property type="project" value="TreeGrafter"/>
</dbReference>
<reference evidence="2" key="1">
    <citation type="journal article" date="2020" name="mSystems">
        <title>Genome- and Community-Level Interaction Insights into Carbon Utilization and Element Cycling Functions of Hydrothermarchaeota in Hydrothermal Sediment.</title>
        <authorList>
            <person name="Zhou Z."/>
            <person name="Liu Y."/>
            <person name="Xu W."/>
            <person name="Pan J."/>
            <person name="Luo Z.H."/>
            <person name="Li M."/>
        </authorList>
    </citation>
    <scope>NUCLEOTIDE SEQUENCE [LARGE SCALE GENOMIC DNA]</scope>
    <source>
        <strain evidence="2">SpSt-876</strain>
    </source>
</reference>
<keyword evidence="2" id="KW-0121">Carboxypeptidase</keyword>
<keyword evidence="2" id="KW-0645">Protease</keyword>
<evidence type="ECO:0000256" key="1">
    <source>
        <dbReference type="SAM" id="SignalP"/>
    </source>
</evidence>
<name>A0A7C6EEG0_UNCW3</name>
<dbReference type="GO" id="GO:0004181">
    <property type="term" value="F:metallocarboxypeptidase activity"/>
    <property type="evidence" value="ECO:0007669"/>
    <property type="project" value="TreeGrafter"/>
</dbReference>
<dbReference type="PANTHER" id="PTHR11532">
    <property type="entry name" value="PROTEASE M14 CARBOXYPEPTIDASE"/>
    <property type="match status" value="1"/>
</dbReference>
<gene>
    <name evidence="2" type="ORF">ENW73_07895</name>
</gene>
<keyword evidence="1" id="KW-0732">Signal</keyword>